<dbReference type="Gene3D" id="1.10.287.660">
    <property type="entry name" value="Helix hairpin bin"/>
    <property type="match status" value="1"/>
</dbReference>
<feature type="topological domain" description="Cytoplasmic" evidence="9">
    <location>
        <begin position="196"/>
        <end position="225"/>
    </location>
</feature>
<evidence type="ECO:0000256" key="6">
    <source>
        <dbReference type="ARBA" id="ARBA00022989"/>
    </source>
</evidence>
<feature type="signal peptide" evidence="10">
    <location>
        <begin position="1"/>
        <end position="21"/>
    </location>
</feature>
<evidence type="ECO:0000256" key="9">
    <source>
        <dbReference type="HAMAP-Rule" id="MF_03113"/>
    </source>
</evidence>
<feature type="chain" id="PRO_5046384932" description="Golgi to ER traffic protein 1" evidence="10">
    <location>
        <begin position="22"/>
        <end position="225"/>
    </location>
</feature>
<dbReference type="Pfam" id="PF04420">
    <property type="entry name" value="CHD5"/>
    <property type="match status" value="1"/>
</dbReference>
<comment type="subcellular location">
    <subcellularLocation>
        <location evidence="9">Endoplasmic reticulum membrane</location>
        <topology evidence="9">Multi-pass membrane protein</topology>
    </subcellularLocation>
    <subcellularLocation>
        <location evidence="9">Golgi apparatus membrane</location>
        <topology evidence="9">Multi-pass membrane protein</topology>
    </subcellularLocation>
</comment>
<evidence type="ECO:0000256" key="3">
    <source>
        <dbReference type="ARBA" id="ARBA00022692"/>
    </source>
</evidence>
<evidence type="ECO:0000313" key="11">
    <source>
        <dbReference type="EMBL" id="KAL3234808.1"/>
    </source>
</evidence>
<sequence length="225" mass="26175">MASWVIFVAVFYFILIKLVHLSQPFHDAWLESVFFKRHPVTVKFHELIKERRKVREENKSLSAQDHYAKWTKNNRKLDKLDKEIDELAGQIKANNEKVKGSLKKLKLVLITVPFLLFKLWKGKHIVYNLPDHQMFPQLIAGVWSQGWLYIALLPLQLVKQTLSGSTVDIETATIPHLGVSLGIWLWALERVSSTIEFMIKQFGSRSIQKPITENLEIKSDEIKMD</sequence>
<dbReference type="PANTHER" id="PTHR42650">
    <property type="entry name" value="TAIL-ANCHORED PROTEIN INSERTION RECEPTOR WRB"/>
    <property type="match status" value="1"/>
</dbReference>
<keyword evidence="3 9" id="KW-0812">Transmembrane</keyword>
<keyword evidence="7 9" id="KW-0175">Coiled coil</keyword>
<dbReference type="HAMAP" id="MF_03113">
    <property type="entry name" value="Get1"/>
    <property type="match status" value="1"/>
</dbReference>
<keyword evidence="12" id="KW-1185">Reference proteome</keyword>
<feature type="coiled-coil region" evidence="9">
    <location>
        <begin position="44"/>
        <end position="97"/>
    </location>
</feature>
<evidence type="ECO:0000256" key="2">
    <source>
        <dbReference type="ARBA" id="ARBA00022448"/>
    </source>
</evidence>
<reference evidence="11 12" key="1">
    <citation type="submission" date="2024-05" db="EMBL/GenBank/DDBJ databases">
        <title>Long read based assembly of the Candida bracarensis genome reveals expanded adhesin content.</title>
        <authorList>
            <person name="Marcet-Houben M."/>
            <person name="Ksiezopolska E."/>
            <person name="Gabaldon T."/>
        </authorList>
    </citation>
    <scope>NUCLEOTIDE SEQUENCE [LARGE SCALE GENOMIC DNA]</scope>
    <source>
        <strain evidence="11 12">CBM6</strain>
    </source>
</reference>
<keyword evidence="6 9" id="KW-1133">Transmembrane helix</keyword>
<keyword evidence="10" id="KW-0732">Signal</keyword>
<feature type="topological domain" description="Lumenal" evidence="9">
    <location>
        <begin position="1"/>
        <end position="2"/>
    </location>
</feature>
<keyword evidence="2 9" id="KW-0813">Transport</keyword>
<keyword evidence="8 9" id="KW-0472">Membrane</keyword>
<evidence type="ECO:0000256" key="7">
    <source>
        <dbReference type="ARBA" id="ARBA00023054"/>
    </source>
</evidence>
<evidence type="ECO:0000256" key="5">
    <source>
        <dbReference type="ARBA" id="ARBA00022892"/>
    </source>
</evidence>
<keyword evidence="5 9" id="KW-0931">ER-Golgi transport</keyword>
<evidence type="ECO:0000256" key="1">
    <source>
        <dbReference type="ARBA" id="ARBA00010799"/>
    </source>
</evidence>
<keyword evidence="4 9" id="KW-0256">Endoplasmic reticulum</keyword>
<dbReference type="Proteomes" id="UP001623330">
    <property type="component" value="Unassembled WGS sequence"/>
</dbReference>
<name>A0ABR4NZQ1_9SACH</name>
<evidence type="ECO:0000256" key="8">
    <source>
        <dbReference type="ARBA" id="ARBA00023136"/>
    </source>
</evidence>
<dbReference type="EMBL" id="JBEVYD010000002">
    <property type="protein sequence ID" value="KAL3234808.1"/>
    <property type="molecule type" value="Genomic_DNA"/>
</dbReference>
<comment type="similarity">
    <text evidence="1 9">Belongs to the WRB/GET1 family.</text>
</comment>
<comment type="caution">
    <text evidence="9">Lacks conserved residue(s) required for the propagation of feature annotation.</text>
</comment>
<accession>A0ABR4NZQ1</accession>
<keyword evidence="9" id="KW-0333">Golgi apparatus</keyword>
<comment type="subunit">
    <text evidence="9">Component of the Golgi to ER traffic (GET) complex, which is composed of GET1, GET2 and GET3. Within the complex, GET1 and GET2 form a heterotetramer which is stabilized by phosphatidylinositol binding and which binds to the GET3 homodimer.</text>
</comment>
<evidence type="ECO:0000313" key="12">
    <source>
        <dbReference type="Proteomes" id="UP001623330"/>
    </source>
</evidence>
<comment type="function">
    <text evidence="9">Required for the post-translational delivery of tail-anchored (TA) proteins to the endoplasmic reticulum. Together with GET2, acts as a membrane receptor for soluble GET3, which recognizes and selectively binds the transmembrane domain of TA proteins in the cytosol. The GET complex cooperates with the HDEL receptor ERD2 to mediate the ATP-dependent retrieval of resident ER proteins that contain a C-terminal H-D-E-L retention signal from the Golgi to the ER.</text>
</comment>
<dbReference type="InterPro" id="IPR027538">
    <property type="entry name" value="Get1_fungi"/>
</dbReference>
<gene>
    <name evidence="9" type="primary">GET1</name>
    <name evidence="11" type="ORF">RNJ44_02596</name>
</gene>
<proteinExistence type="inferred from homology"/>
<comment type="caution">
    <text evidence="11">The sequence shown here is derived from an EMBL/GenBank/DDBJ whole genome shotgun (WGS) entry which is preliminary data.</text>
</comment>
<evidence type="ECO:0000256" key="4">
    <source>
        <dbReference type="ARBA" id="ARBA00022824"/>
    </source>
</evidence>
<organism evidence="11 12">
    <name type="scientific">Nakaseomyces bracarensis</name>
    <dbReference type="NCBI Taxonomy" id="273131"/>
    <lineage>
        <taxon>Eukaryota</taxon>
        <taxon>Fungi</taxon>
        <taxon>Dikarya</taxon>
        <taxon>Ascomycota</taxon>
        <taxon>Saccharomycotina</taxon>
        <taxon>Saccharomycetes</taxon>
        <taxon>Saccharomycetales</taxon>
        <taxon>Saccharomycetaceae</taxon>
        <taxon>Nakaseomyces</taxon>
    </lineage>
</organism>
<dbReference type="PANTHER" id="PTHR42650:SF1">
    <property type="entry name" value="GUIDED ENTRY OF TAIL-ANCHORED PROTEINS FACTOR 1"/>
    <property type="match status" value="1"/>
</dbReference>
<dbReference type="InterPro" id="IPR028945">
    <property type="entry name" value="Get1"/>
</dbReference>
<dbReference type="InterPro" id="IPR029012">
    <property type="entry name" value="Helix_hairpin_bin_sf"/>
</dbReference>
<evidence type="ECO:0000256" key="10">
    <source>
        <dbReference type="SAM" id="SignalP"/>
    </source>
</evidence>
<protein>
    <recommendedName>
        <fullName evidence="9">Golgi to ER traffic protein 1</fullName>
    </recommendedName>
    <alternativeName>
        <fullName evidence="9">Guided entry of tail-anchored proteins 1</fullName>
    </alternativeName>
</protein>